<dbReference type="AlphaFoldDB" id="W2V046"/>
<dbReference type="STRING" id="1401685.P857_102"/>
<comment type="caution">
    <text evidence="1">The sequence shown here is derived from an EMBL/GenBank/DDBJ whole genome shotgun (WGS) entry which is preliminary data.</text>
</comment>
<evidence type="ECO:0000313" key="1">
    <source>
        <dbReference type="EMBL" id="ETO91027.1"/>
    </source>
</evidence>
<keyword evidence="2" id="KW-1185">Reference proteome</keyword>
<protein>
    <submittedName>
        <fullName evidence="1">Uncharacterized protein</fullName>
    </submittedName>
</protein>
<reference evidence="1 2" key="1">
    <citation type="journal article" date="2013" name="PLoS ONE">
        <title>Bacterial endosymbiosis in a chordate host: long-term co-evolution and conservation of secondary metabolism.</title>
        <authorList>
            <person name="Kwan J.C."/>
            <person name="Schmidt E.W."/>
        </authorList>
    </citation>
    <scope>NUCLEOTIDE SEQUENCE [LARGE SCALE GENOMIC DNA]</scope>
    <source>
        <strain evidence="2">L6</strain>
    </source>
</reference>
<dbReference type="Proteomes" id="UP000018951">
    <property type="component" value="Unassembled WGS sequence"/>
</dbReference>
<gene>
    <name evidence="1" type="ORF">P857_102</name>
</gene>
<organism evidence="1 2">
    <name type="scientific">Candidatus Xenolissoclinum pacificiensis L6</name>
    <dbReference type="NCBI Taxonomy" id="1401685"/>
    <lineage>
        <taxon>Bacteria</taxon>
        <taxon>Pseudomonadati</taxon>
        <taxon>Pseudomonadota</taxon>
        <taxon>Alphaproteobacteria</taxon>
        <taxon>Rickettsiales</taxon>
        <taxon>Anaplasmataceae</taxon>
        <taxon>Candidatus Xenolissoclinum</taxon>
    </lineage>
</organism>
<dbReference type="EMBL" id="AXCJ01000009">
    <property type="protein sequence ID" value="ETO91027.1"/>
    <property type="molecule type" value="Genomic_DNA"/>
</dbReference>
<proteinExistence type="predicted"/>
<evidence type="ECO:0000313" key="2">
    <source>
        <dbReference type="Proteomes" id="UP000018951"/>
    </source>
</evidence>
<accession>W2V046</accession>
<sequence>MNRLITNVATMYYARNTTTVEQDLKLLNTILHEADYYIKLYGYSESTTTVLQLQCTLYLELLDKDYRVVEMGSDVLDTGYTEHHLVNEDILANRMLLIGIMHLANFTEDTYWWCYNKIY</sequence>
<name>W2V046_9RICK</name>